<organism evidence="1 2">
    <name type="scientific">Lentibacillus juripiscarius</name>
    <dbReference type="NCBI Taxonomy" id="257446"/>
    <lineage>
        <taxon>Bacteria</taxon>
        <taxon>Bacillati</taxon>
        <taxon>Bacillota</taxon>
        <taxon>Bacilli</taxon>
        <taxon>Bacillales</taxon>
        <taxon>Bacillaceae</taxon>
        <taxon>Lentibacillus</taxon>
    </lineage>
</organism>
<dbReference type="Pfam" id="PF13798">
    <property type="entry name" value="PCYCGC"/>
    <property type="match status" value="1"/>
</dbReference>
<dbReference type="PROSITE" id="PS51257">
    <property type="entry name" value="PROKAR_LIPOPROTEIN"/>
    <property type="match status" value="1"/>
</dbReference>
<keyword evidence="2" id="KW-1185">Reference proteome</keyword>
<dbReference type="EMBL" id="JBHUNA010000009">
    <property type="protein sequence ID" value="MFD2760414.1"/>
    <property type="molecule type" value="Genomic_DNA"/>
</dbReference>
<dbReference type="Proteomes" id="UP001597502">
    <property type="component" value="Unassembled WGS sequence"/>
</dbReference>
<gene>
    <name evidence="1" type="ORF">ACFSUO_05450</name>
</gene>
<dbReference type="InterPro" id="IPR025673">
    <property type="entry name" value="PCYCGC"/>
</dbReference>
<accession>A0ABW5V784</accession>
<evidence type="ECO:0000313" key="2">
    <source>
        <dbReference type="Proteomes" id="UP001597502"/>
    </source>
</evidence>
<protein>
    <submittedName>
        <fullName evidence="1">PCYCGC motif-containing (Lipo)protein</fullName>
    </submittedName>
</protein>
<name>A0ABW5V784_9BACI</name>
<evidence type="ECO:0000313" key="1">
    <source>
        <dbReference type="EMBL" id="MFD2760414.1"/>
    </source>
</evidence>
<sequence length="163" mass="18210">MKRIIFLGITIMLITLVGCSNKKESGESIIDGPSEETVSMLSSKAKGVDIELPSFVAARPALVQENYALSYQYADVLQYMPCFCGCVNQGHKSNYNCFIKEHSEKNVTWDKMGLNCDICNSIARESIALYEEGNSLYDIRNYIDDKFGSYGPSTETPMPEKTM</sequence>
<dbReference type="RefSeq" id="WP_382391870.1">
    <property type="nucleotide sequence ID" value="NZ_JBHUNA010000009.1"/>
</dbReference>
<comment type="caution">
    <text evidence="1">The sequence shown here is derived from an EMBL/GenBank/DDBJ whole genome shotgun (WGS) entry which is preliminary data.</text>
</comment>
<proteinExistence type="predicted"/>
<reference evidence="2" key="1">
    <citation type="journal article" date="2019" name="Int. J. Syst. Evol. Microbiol.">
        <title>The Global Catalogue of Microorganisms (GCM) 10K type strain sequencing project: providing services to taxonomists for standard genome sequencing and annotation.</title>
        <authorList>
            <consortium name="The Broad Institute Genomics Platform"/>
            <consortium name="The Broad Institute Genome Sequencing Center for Infectious Disease"/>
            <person name="Wu L."/>
            <person name="Ma J."/>
        </authorList>
    </citation>
    <scope>NUCLEOTIDE SEQUENCE [LARGE SCALE GENOMIC DNA]</scope>
    <source>
        <strain evidence="2">TISTR 1535</strain>
    </source>
</reference>